<dbReference type="Pfam" id="PF13412">
    <property type="entry name" value="HTH_24"/>
    <property type="match status" value="1"/>
</dbReference>
<dbReference type="InterPro" id="IPR000485">
    <property type="entry name" value="AsnC-type_HTH_dom"/>
</dbReference>
<dbReference type="SMART" id="SM00344">
    <property type="entry name" value="HTH_ASNC"/>
    <property type="match status" value="1"/>
</dbReference>
<evidence type="ECO:0000256" key="2">
    <source>
        <dbReference type="ARBA" id="ARBA00023125"/>
    </source>
</evidence>
<dbReference type="InterPro" id="IPR036390">
    <property type="entry name" value="WH_DNA-bd_sf"/>
</dbReference>
<dbReference type="CDD" id="cd00090">
    <property type="entry name" value="HTH_ARSR"/>
    <property type="match status" value="1"/>
</dbReference>
<dbReference type="SUPFAM" id="SSF46785">
    <property type="entry name" value="Winged helix' DNA-binding domain"/>
    <property type="match status" value="1"/>
</dbReference>
<dbReference type="Pfam" id="PF01037">
    <property type="entry name" value="AsnC_trans_reg"/>
    <property type="match status" value="1"/>
</dbReference>
<dbReference type="GO" id="GO:0005829">
    <property type="term" value="C:cytosol"/>
    <property type="evidence" value="ECO:0007669"/>
    <property type="project" value="TreeGrafter"/>
</dbReference>
<dbReference type="SUPFAM" id="SSF54909">
    <property type="entry name" value="Dimeric alpha+beta barrel"/>
    <property type="match status" value="1"/>
</dbReference>
<dbReference type="PRINTS" id="PR00033">
    <property type="entry name" value="HTHASNC"/>
</dbReference>
<dbReference type="EMBL" id="PYMH01000003">
    <property type="protein sequence ID" value="PSU34184.1"/>
    <property type="molecule type" value="Genomic_DNA"/>
</dbReference>
<feature type="domain" description="HTH asnC-type" evidence="4">
    <location>
        <begin position="3"/>
        <end position="64"/>
    </location>
</feature>
<evidence type="ECO:0000256" key="3">
    <source>
        <dbReference type="ARBA" id="ARBA00023163"/>
    </source>
</evidence>
<dbReference type="PANTHER" id="PTHR30154">
    <property type="entry name" value="LEUCINE-RESPONSIVE REGULATORY PROTEIN"/>
    <property type="match status" value="1"/>
</dbReference>
<accession>A0A2T3IZT8</accession>
<dbReference type="Proteomes" id="UP000241222">
    <property type="component" value="Unassembled WGS sequence"/>
</dbReference>
<organism evidence="5 6">
    <name type="scientific">Photobacterium lutimaris</name>
    <dbReference type="NCBI Taxonomy" id="388278"/>
    <lineage>
        <taxon>Bacteria</taxon>
        <taxon>Pseudomonadati</taxon>
        <taxon>Pseudomonadota</taxon>
        <taxon>Gammaproteobacteria</taxon>
        <taxon>Vibrionales</taxon>
        <taxon>Vibrionaceae</taxon>
        <taxon>Photobacterium</taxon>
    </lineage>
</organism>
<dbReference type="InterPro" id="IPR011991">
    <property type="entry name" value="ArsR-like_HTH"/>
</dbReference>
<dbReference type="InterPro" id="IPR036388">
    <property type="entry name" value="WH-like_DNA-bd_sf"/>
</dbReference>
<dbReference type="Gene3D" id="3.30.70.920">
    <property type="match status" value="1"/>
</dbReference>
<dbReference type="Gene3D" id="1.10.10.10">
    <property type="entry name" value="Winged helix-like DNA-binding domain superfamily/Winged helix DNA-binding domain"/>
    <property type="match status" value="1"/>
</dbReference>
<keyword evidence="1" id="KW-0805">Transcription regulation</keyword>
<dbReference type="GO" id="GO:0006355">
    <property type="term" value="P:regulation of DNA-templated transcription"/>
    <property type="evidence" value="ECO:0007669"/>
    <property type="project" value="UniProtKB-ARBA"/>
</dbReference>
<name>A0A2T3IZT8_9GAMM</name>
<dbReference type="RefSeq" id="WP_107348610.1">
    <property type="nucleotide sequence ID" value="NZ_PYMH01000003.1"/>
</dbReference>
<dbReference type="PANTHER" id="PTHR30154:SF34">
    <property type="entry name" value="TRANSCRIPTIONAL REGULATOR AZLB"/>
    <property type="match status" value="1"/>
</dbReference>
<dbReference type="InterPro" id="IPR019887">
    <property type="entry name" value="Tscrpt_reg_AsnC/Lrp_C"/>
</dbReference>
<evidence type="ECO:0000256" key="1">
    <source>
        <dbReference type="ARBA" id="ARBA00023015"/>
    </source>
</evidence>
<dbReference type="PROSITE" id="PS50956">
    <property type="entry name" value="HTH_ASNC_2"/>
    <property type="match status" value="1"/>
</dbReference>
<gene>
    <name evidence="5" type="ORF">C9I99_09335</name>
</gene>
<reference evidence="5 6" key="1">
    <citation type="submission" date="2018-03" db="EMBL/GenBank/DDBJ databases">
        <title>Whole genome sequencing of Histamine producing bacteria.</title>
        <authorList>
            <person name="Butler K."/>
        </authorList>
    </citation>
    <scope>NUCLEOTIDE SEQUENCE [LARGE SCALE GENOMIC DNA]</scope>
    <source>
        <strain evidence="5 6">JCM 13586</strain>
    </source>
</reference>
<dbReference type="OrthoDB" id="8590699at2"/>
<dbReference type="AlphaFoldDB" id="A0A2T3IZT8"/>
<sequence>MDLDRIDRKILMILQKNNRIANVDLAEEVGLSPPACLKRVKRLRQEGAIIGDVSLINPELIGNMMTFVVSIEMDSDRGDVYHSFRRSILKYPEVSQCYQISGSYDFLLIVQVRGIAEYENFIEGSLRKDLNIRKFHTSISLRTVKFTTEVNLSHIEDA</sequence>
<evidence type="ECO:0000313" key="5">
    <source>
        <dbReference type="EMBL" id="PSU34184.1"/>
    </source>
</evidence>
<dbReference type="PROSITE" id="PS00519">
    <property type="entry name" value="HTH_ASNC_1"/>
    <property type="match status" value="1"/>
</dbReference>
<dbReference type="InterPro" id="IPR019888">
    <property type="entry name" value="Tscrpt_reg_AsnC-like"/>
</dbReference>
<comment type="caution">
    <text evidence="5">The sequence shown here is derived from an EMBL/GenBank/DDBJ whole genome shotgun (WGS) entry which is preliminary data.</text>
</comment>
<protein>
    <submittedName>
        <fullName evidence="5">ArsR family transcriptional regulator</fullName>
    </submittedName>
</protein>
<dbReference type="InterPro" id="IPR019885">
    <property type="entry name" value="Tscrpt_reg_HTH_AsnC-type_CS"/>
</dbReference>
<keyword evidence="6" id="KW-1185">Reference proteome</keyword>
<dbReference type="InterPro" id="IPR011008">
    <property type="entry name" value="Dimeric_a/b-barrel"/>
</dbReference>
<evidence type="ECO:0000313" key="6">
    <source>
        <dbReference type="Proteomes" id="UP000241222"/>
    </source>
</evidence>
<keyword evidence="3" id="KW-0804">Transcription</keyword>
<keyword evidence="2" id="KW-0238">DNA-binding</keyword>
<dbReference type="GO" id="GO:0043200">
    <property type="term" value="P:response to amino acid"/>
    <property type="evidence" value="ECO:0007669"/>
    <property type="project" value="TreeGrafter"/>
</dbReference>
<dbReference type="GO" id="GO:0043565">
    <property type="term" value="F:sequence-specific DNA binding"/>
    <property type="evidence" value="ECO:0007669"/>
    <property type="project" value="InterPro"/>
</dbReference>
<proteinExistence type="predicted"/>
<evidence type="ECO:0000259" key="4">
    <source>
        <dbReference type="PROSITE" id="PS50956"/>
    </source>
</evidence>